<dbReference type="KEGG" id="haly:HYG82_16755"/>
<name>A0A7D5KSJ9_9EURY</name>
<keyword evidence="1" id="KW-0378">Hydrolase</keyword>
<dbReference type="GO" id="GO:0052689">
    <property type="term" value="F:carboxylic ester hydrolase activity"/>
    <property type="evidence" value="ECO:0007669"/>
    <property type="project" value="TreeGrafter"/>
</dbReference>
<dbReference type="EMBL" id="CP058601">
    <property type="protein sequence ID" value="QLG50377.1"/>
    <property type="molecule type" value="Genomic_DNA"/>
</dbReference>
<dbReference type="PROSITE" id="PS51257">
    <property type="entry name" value="PROKAR_LIPOPROTEIN"/>
    <property type="match status" value="1"/>
</dbReference>
<proteinExistence type="predicted"/>
<keyword evidence="2" id="KW-1185">Reference proteome</keyword>
<organism evidence="1 2">
    <name type="scientific">Natrinema halophilum</name>
    <dbReference type="NCBI Taxonomy" id="1699371"/>
    <lineage>
        <taxon>Archaea</taxon>
        <taxon>Methanobacteriati</taxon>
        <taxon>Methanobacteriota</taxon>
        <taxon>Stenosarchaea group</taxon>
        <taxon>Halobacteria</taxon>
        <taxon>Halobacteriales</taxon>
        <taxon>Natrialbaceae</taxon>
        <taxon>Natrinema</taxon>
    </lineage>
</organism>
<dbReference type="PANTHER" id="PTHR43265:SF1">
    <property type="entry name" value="ESTERASE ESTD"/>
    <property type="match status" value="1"/>
</dbReference>
<accession>A0A7D5KSJ9</accession>
<evidence type="ECO:0000313" key="2">
    <source>
        <dbReference type="Proteomes" id="UP000509241"/>
    </source>
</evidence>
<dbReference type="Gene3D" id="3.10.450.590">
    <property type="match status" value="1"/>
</dbReference>
<dbReference type="GeneID" id="56034976"/>
<dbReference type="AlphaFoldDB" id="A0A7D5KSJ9"/>
<dbReference type="OrthoDB" id="203477at2157"/>
<sequence>MAPRRRTLLAAVSTTTAAAAAGCSDLLANETTDGSGQKTPTDVATAFIDDLANQEFERASKRFAERDRTKYGDPARLERLWMAYTAVAGAFDGIDETSKTARSGVVLVDLALSFEGGDHACRVVVDKNKTGRLRNCGIADEYERPTYVDPSAVTKQDLQLEVDGCSLQGTVTSSADGGDAVPGVVFLHDSGPSTRDTTQGGTKAFVDLAEGLATQGLATLRYDKRIPACEIDPGQYTIDQVTGDDALAAIERLRGVDGVDGDSIVVVGHGLGGTAAPKIAARDGNLAGIVGLAAPARPYHELTLAQLEHKISVGSLEWDALADVYDQWADEIDRVRAGDYEPSDTLLGKPGAFWDSLASYDQFQTARDVDVPLCLLQGNRDFQVTVADDLERWQTELEGRSKTTFETYDGLNHLFMPGEGPSVEFAYAVRNNVSEQVVDDLAGWIGEL</sequence>
<dbReference type="Gene3D" id="3.40.50.1820">
    <property type="entry name" value="alpha/beta hydrolase"/>
    <property type="match status" value="1"/>
</dbReference>
<evidence type="ECO:0000313" key="1">
    <source>
        <dbReference type="EMBL" id="QLG50377.1"/>
    </source>
</evidence>
<reference evidence="1 2" key="1">
    <citation type="submission" date="2020-07" db="EMBL/GenBank/DDBJ databases">
        <authorList>
            <person name="Cui H."/>
        </authorList>
    </citation>
    <scope>NUCLEOTIDE SEQUENCE [LARGE SCALE GENOMIC DNA]</scope>
    <source>
        <strain evidence="1 2">YPL8</strain>
    </source>
</reference>
<dbReference type="SUPFAM" id="SSF53474">
    <property type="entry name" value="alpha/beta-Hydrolases"/>
    <property type="match status" value="1"/>
</dbReference>
<dbReference type="Proteomes" id="UP000509241">
    <property type="component" value="Chromosome"/>
</dbReference>
<protein>
    <submittedName>
        <fullName evidence="1">Alpha/beta hydrolase</fullName>
    </submittedName>
</protein>
<dbReference type="PANTHER" id="PTHR43265">
    <property type="entry name" value="ESTERASE ESTD"/>
    <property type="match status" value="1"/>
</dbReference>
<dbReference type="InterPro" id="IPR053145">
    <property type="entry name" value="AB_hydrolase_Est10"/>
</dbReference>
<gene>
    <name evidence="1" type="ORF">HYG82_16755</name>
</gene>
<dbReference type="RefSeq" id="WP_179262819.1">
    <property type="nucleotide sequence ID" value="NZ_CP058601.1"/>
</dbReference>
<dbReference type="InterPro" id="IPR029058">
    <property type="entry name" value="AB_hydrolase_fold"/>
</dbReference>